<dbReference type="Gene3D" id="1.20.890.10">
    <property type="entry name" value="cAMP-dependent protein kinase regulatory subunit, dimerization-anchoring domain"/>
    <property type="match status" value="1"/>
</dbReference>
<dbReference type="GO" id="GO:0005524">
    <property type="term" value="F:ATP binding"/>
    <property type="evidence" value="ECO:0007669"/>
    <property type="project" value="InterPro"/>
</dbReference>
<comment type="caution">
    <text evidence="6">The sequence shown here is derived from an EMBL/GenBank/DDBJ whole genome shotgun (WGS) entry which is preliminary data.</text>
</comment>
<evidence type="ECO:0000256" key="3">
    <source>
        <dbReference type="ARBA" id="ARBA00022777"/>
    </source>
</evidence>
<dbReference type="SUPFAM" id="SSF52540">
    <property type="entry name" value="P-loop containing nucleoside triphosphate hydrolases"/>
    <property type="match status" value="1"/>
</dbReference>
<proteinExistence type="predicted"/>
<dbReference type="InterPro" id="IPR036291">
    <property type="entry name" value="NAD(P)-bd_dom_sf"/>
</dbReference>
<sequence length="804" mass="91243">MTEKIYRKRVFLANADRYDEFYLGKRLTEAIIGSAVSSEDVEQMEEDEGAKKNEKPGEHYEIYATLSGDNNEKPEFVKDIIKCEKRRDLYNGIAKCDYIIYNIKDDEELIDEAMWILDQLHENIATFSSQKMFILISTMLTWVKSSPLDESDPEMPFTDDDYARRKAHRGYLEHLKAEKTTVYLGKTEKTKLLTYVIATGVTYGEKQNVFHWFFKQAWNNTPIVTFPGDGQNIVPTIHVYDLASIVQTVMELRPTKHYILAKDESQNTLQEIVKAIAKGMSTGKTKAITRDEAFLTEDLTQSHIDQLLINLRMDASFIREQGTFRWHCENGILEEIGKLLREFKLARQLIPIRLCVLGPPVSGKSTLAKRLCEHYKLHHVHIKGVIDEMIAILKKRAEADMDVIDPPSKMTNQASTEEEEDVGPAGATELLETIQQSMEDNNGRLDLDLVSDFFRQKLNSKPCQNQGFVIDGYPKSKKQASALFSGGGGEDEEEEDEGNEMDEGGAAGGKESSESGPSPAELFARKYLASGINLDDICGEPGVLPTQPVPGQLPKGLLPDYVFELQASDQFLRERVIHMPENKVHGTHYTEAGLLRRLTEYRTNQIGINPTLGSSGGLSVVDTLSAETEPEQTAANPMSPLASASIQENSVRAYFDAKGVLQIPIDVMSEESEDMENTARKIIHFIGQPRNYGLTPEERNELERKLIAERLERERVEKERMRSEAEAEMKARKKRQEEWSEKHEKLVQEETDILNKEAEPLRVYLRKNVMPVLASGLMECVRQRPEDPIDFLAEYLFFNNPQTD</sequence>
<keyword evidence="3 6" id="KW-0418">Kinase</keyword>
<dbReference type="InterPro" id="IPR047499">
    <property type="entry name" value="DD_AK7"/>
</dbReference>
<keyword evidence="4" id="KW-0175">Coiled coil</keyword>
<feature type="compositionally biased region" description="Acidic residues" evidence="5">
    <location>
        <begin position="489"/>
        <end position="503"/>
    </location>
</feature>
<evidence type="ECO:0000256" key="4">
    <source>
        <dbReference type="SAM" id="Coils"/>
    </source>
</evidence>
<dbReference type="EMBL" id="JXXN02000674">
    <property type="protein sequence ID" value="THD26642.1"/>
    <property type="molecule type" value="Genomic_DNA"/>
</dbReference>
<dbReference type="PANTHER" id="PTHR23359">
    <property type="entry name" value="NUCLEOTIDE KINASE"/>
    <property type="match status" value="1"/>
</dbReference>
<feature type="coiled-coil region" evidence="4">
    <location>
        <begin position="699"/>
        <end position="742"/>
    </location>
</feature>
<dbReference type="Gene3D" id="3.40.50.720">
    <property type="entry name" value="NAD(P)-binding Rossmann-like Domain"/>
    <property type="match status" value="1"/>
</dbReference>
<evidence type="ECO:0000256" key="1">
    <source>
        <dbReference type="ARBA" id="ARBA00022679"/>
    </source>
</evidence>
<reference evidence="6" key="1">
    <citation type="submission" date="2019-03" db="EMBL/GenBank/DDBJ databases">
        <title>Improved annotation for the trematode Fasciola hepatica.</title>
        <authorList>
            <person name="Choi Y.-J."/>
            <person name="Martin J."/>
            <person name="Mitreva M."/>
        </authorList>
    </citation>
    <scope>NUCLEOTIDE SEQUENCE [LARGE SCALE GENOMIC DNA]</scope>
</reference>
<dbReference type="AlphaFoldDB" id="A0A4E0S1M9"/>
<protein>
    <submittedName>
        <fullName evidence="6">Adenylate kinase</fullName>
    </submittedName>
</protein>
<dbReference type="Proteomes" id="UP000230066">
    <property type="component" value="Unassembled WGS sequence"/>
</dbReference>
<gene>
    <name evidence="6" type="ORF">D915_002472</name>
</gene>
<dbReference type="InterPro" id="IPR007858">
    <property type="entry name" value="Dpy-30_motif"/>
</dbReference>
<accession>A0A4E0S1M9</accession>
<dbReference type="GO" id="GO:0019205">
    <property type="term" value="F:nucleobase-containing compound kinase activity"/>
    <property type="evidence" value="ECO:0007669"/>
    <property type="project" value="InterPro"/>
</dbReference>
<keyword evidence="7" id="KW-1185">Reference proteome</keyword>
<dbReference type="SUPFAM" id="SSF51735">
    <property type="entry name" value="NAD(P)-binding Rossmann-fold domains"/>
    <property type="match status" value="1"/>
</dbReference>
<dbReference type="Gene3D" id="3.40.50.300">
    <property type="entry name" value="P-loop containing nucleotide triphosphate hydrolases"/>
    <property type="match status" value="1"/>
</dbReference>
<dbReference type="CDD" id="cd22967">
    <property type="entry name" value="DD_AK7"/>
    <property type="match status" value="1"/>
</dbReference>
<dbReference type="InterPro" id="IPR000850">
    <property type="entry name" value="Adenylat/UMP-CMP_kin"/>
</dbReference>
<organism evidence="6 7">
    <name type="scientific">Fasciola hepatica</name>
    <name type="common">Liver fluke</name>
    <dbReference type="NCBI Taxonomy" id="6192"/>
    <lineage>
        <taxon>Eukaryota</taxon>
        <taxon>Metazoa</taxon>
        <taxon>Spiralia</taxon>
        <taxon>Lophotrochozoa</taxon>
        <taxon>Platyhelminthes</taxon>
        <taxon>Trematoda</taxon>
        <taxon>Digenea</taxon>
        <taxon>Plagiorchiida</taxon>
        <taxon>Echinostomata</taxon>
        <taxon>Echinostomatoidea</taxon>
        <taxon>Fasciolidae</taxon>
        <taxon>Fasciola</taxon>
    </lineage>
</organism>
<dbReference type="GO" id="GO:0006139">
    <property type="term" value="P:nucleobase-containing compound metabolic process"/>
    <property type="evidence" value="ECO:0007669"/>
    <property type="project" value="InterPro"/>
</dbReference>
<dbReference type="InterPro" id="IPR027417">
    <property type="entry name" value="P-loop_NTPase"/>
</dbReference>
<evidence type="ECO:0000256" key="5">
    <source>
        <dbReference type="SAM" id="MobiDB-lite"/>
    </source>
</evidence>
<evidence type="ECO:0000313" key="7">
    <source>
        <dbReference type="Proteomes" id="UP000230066"/>
    </source>
</evidence>
<keyword evidence="1" id="KW-0808">Transferase</keyword>
<feature type="region of interest" description="Disordered" evidence="5">
    <location>
        <begin position="479"/>
        <end position="518"/>
    </location>
</feature>
<keyword evidence="2" id="KW-0547">Nucleotide-binding</keyword>
<evidence type="ECO:0000256" key="2">
    <source>
        <dbReference type="ARBA" id="ARBA00022741"/>
    </source>
</evidence>
<dbReference type="Pfam" id="PF05186">
    <property type="entry name" value="Dpy-30"/>
    <property type="match status" value="1"/>
</dbReference>
<name>A0A4E0S1M9_FASHE</name>
<evidence type="ECO:0000313" key="6">
    <source>
        <dbReference type="EMBL" id="THD26642.1"/>
    </source>
</evidence>
<feature type="region of interest" description="Disordered" evidence="5">
    <location>
        <begin position="404"/>
        <end position="424"/>
    </location>
</feature>